<evidence type="ECO:0000313" key="4">
    <source>
        <dbReference type="Proteomes" id="UP000467379"/>
    </source>
</evidence>
<gene>
    <name evidence="2" type="ORF">BST20_27905</name>
    <name evidence="1" type="ORF">MBRA_52500</name>
</gene>
<keyword evidence="4" id="KW-1185">Reference proteome</keyword>
<keyword evidence="1" id="KW-0614">Plasmid</keyword>
<sequence length="115" mass="12894">MTSDFGFDDLDDSDKVKFCEAELSATLGKLDDMIARLAALRTEVEDPDGLVRFTLGEDGRLLSLFIDDSVGTRLTNLALEKKLNDLFEAGNRAMRLSRREFWENIGDFVDDGPET</sequence>
<evidence type="ECO:0000313" key="3">
    <source>
        <dbReference type="Proteomes" id="UP000192441"/>
    </source>
</evidence>
<proteinExistence type="predicted"/>
<dbReference type="OrthoDB" id="4732279at2"/>
<evidence type="ECO:0000313" key="1">
    <source>
        <dbReference type="EMBL" id="BBZ15055.1"/>
    </source>
</evidence>
<protein>
    <submittedName>
        <fullName evidence="2">Uncharacterized protein</fullName>
    </submittedName>
</protein>
<dbReference type="RefSeq" id="WP_083134641.1">
    <property type="nucleotide sequence ID" value="NZ_AP022607.1"/>
</dbReference>
<dbReference type="EMBL" id="MVHM01000034">
    <property type="protein sequence ID" value="ORA29877.1"/>
    <property type="molecule type" value="Genomic_DNA"/>
</dbReference>
<reference evidence="1 4" key="2">
    <citation type="journal article" date="2019" name="Emerg. Microbes Infect.">
        <title>Comprehensive subspecies identification of 175 nontuberculous mycobacteria species based on 7547 genomic profiles.</title>
        <authorList>
            <person name="Matsumoto Y."/>
            <person name="Kinjo T."/>
            <person name="Motooka D."/>
            <person name="Nabeya D."/>
            <person name="Jung N."/>
            <person name="Uechi K."/>
            <person name="Horii T."/>
            <person name="Iida T."/>
            <person name="Fujita J."/>
            <person name="Nakamura S."/>
        </authorList>
    </citation>
    <scope>NUCLEOTIDE SEQUENCE [LARGE SCALE GENOMIC DNA]</scope>
    <source>
        <strain evidence="1 4">JCM 12687</strain>
        <plasmid evidence="1">pJCM12687</plasmid>
    </source>
</reference>
<reference evidence="1" key="3">
    <citation type="submission" date="2020-02" db="EMBL/GenBank/DDBJ databases">
        <authorList>
            <person name="Matsumoto Y."/>
            <person name="Motooka D."/>
            <person name="Nakamura S."/>
        </authorList>
    </citation>
    <scope>NUCLEOTIDE SEQUENCE</scope>
    <source>
        <strain evidence="1">JCM 12687</strain>
        <plasmid evidence="1">pJCM12687</plasmid>
    </source>
</reference>
<dbReference type="AlphaFoldDB" id="A0A7I7WDZ9"/>
<name>A0A7I7WDZ9_9MYCO</name>
<organism evidence="2 3">
    <name type="scientific">Mycobacterium branderi</name>
    <dbReference type="NCBI Taxonomy" id="43348"/>
    <lineage>
        <taxon>Bacteria</taxon>
        <taxon>Bacillati</taxon>
        <taxon>Actinomycetota</taxon>
        <taxon>Actinomycetes</taxon>
        <taxon>Mycobacteriales</taxon>
        <taxon>Mycobacteriaceae</taxon>
        <taxon>Mycobacterium</taxon>
    </lineage>
</organism>
<reference evidence="2 3" key="1">
    <citation type="submission" date="2016-12" db="EMBL/GenBank/DDBJ databases">
        <title>The new phylogeny of genus Mycobacterium.</title>
        <authorList>
            <person name="Tortoli E."/>
            <person name="Trovato A."/>
            <person name="Cirillo D.M."/>
        </authorList>
    </citation>
    <scope>NUCLEOTIDE SEQUENCE [LARGE SCALE GENOMIC DNA]</scope>
    <source>
        <strain evidence="2 3">DSM 44624</strain>
    </source>
</reference>
<evidence type="ECO:0000313" key="2">
    <source>
        <dbReference type="EMBL" id="ORA29877.1"/>
    </source>
</evidence>
<dbReference type="Proteomes" id="UP000467379">
    <property type="component" value="Plasmid pJCM12687"/>
</dbReference>
<dbReference type="EMBL" id="AP022607">
    <property type="protein sequence ID" value="BBZ15055.1"/>
    <property type="molecule type" value="Genomic_DNA"/>
</dbReference>
<dbReference type="Proteomes" id="UP000192441">
    <property type="component" value="Unassembled WGS sequence"/>
</dbReference>
<geneLocation type="plasmid" evidence="1 4">
    <name>pJCM12687</name>
</geneLocation>
<accession>A0A7I7WDZ9</accession>